<keyword evidence="3" id="KW-1185">Reference proteome</keyword>
<reference evidence="2 3" key="1">
    <citation type="journal article" date="2018" name="Sci. Rep.">
        <title>Genome sequence of the cauliflower mushroom Sparassis crispa (Hanabiratake) and its association with beneficial usage.</title>
        <authorList>
            <person name="Kiyama R."/>
            <person name="Furutani Y."/>
            <person name="Kawaguchi K."/>
            <person name="Nakanishi T."/>
        </authorList>
    </citation>
    <scope>NUCLEOTIDE SEQUENCE [LARGE SCALE GENOMIC DNA]</scope>
</reference>
<feature type="compositionally biased region" description="Polar residues" evidence="1">
    <location>
        <begin position="380"/>
        <end position="391"/>
    </location>
</feature>
<dbReference type="InterPro" id="IPR009057">
    <property type="entry name" value="Homeodomain-like_sf"/>
</dbReference>
<dbReference type="CDD" id="cd11655">
    <property type="entry name" value="rap1_myb-like"/>
    <property type="match status" value="1"/>
</dbReference>
<feature type="compositionally biased region" description="Polar residues" evidence="1">
    <location>
        <begin position="420"/>
        <end position="429"/>
    </location>
</feature>
<comment type="caution">
    <text evidence="2">The sequence shown here is derived from an EMBL/GenBank/DDBJ whole genome shotgun (WGS) entry which is preliminary data.</text>
</comment>
<dbReference type="EMBL" id="BFAD01000004">
    <property type="protein sequence ID" value="GBE82868.1"/>
    <property type="molecule type" value="Genomic_DNA"/>
</dbReference>
<organism evidence="2 3">
    <name type="scientific">Sparassis crispa</name>
    <dbReference type="NCBI Taxonomy" id="139825"/>
    <lineage>
        <taxon>Eukaryota</taxon>
        <taxon>Fungi</taxon>
        <taxon>Dikarya</taxon>
        <taxon>Basidiomycota</taxon>
        <taxon>Agaricomycotina</taxon>
        <taxon>Agaricomycetes</taxon>
        <taxon>Polyporales</taxon>
        <taxon>Sparassidaceae</taxon>
        <taxon>Sparassis</taxon>
    </lineage>
</organism>
<evidence type="ECO:0008006" key="4">
    <source>
        <dbReference type="Google" id="ProtNLM"/>
    </source>
</evidence>
<feature type="region of interest" description="Disordered" evidence="1">
    <location>
        <begin position="1"/>
        <end position="32"/>
    </location>
</feature>
<feature type="compositionally biased region" description="Acidic residues" evidence="1">
    <location>
        <begin position="15"/>
        <end position="32"/>
    </location>
</feature>
<feature type="compositionally biased region" description="Acidic residues" evidence="1">
    <location>
        <begin position="262"/>
        <end position="273"/>
    </location>
</feature>
<dbReference type="RefSeq" id="XP_027613781.1">
    <property type="nucleotide sequence ID" value="XM_027757980.1"/>
</dbReference>
<feature type="region of interest" description="Disordered" evidence="1">
    <location>
        <begin position="242"/>
        <end position="327"/>
    </location>
</feature>
<sequence length="663" mass="73798">MSRSPGRAFEGSQLQEEEEEEEDDEPQIPEEPEDDLFMIEGRPAHFYFYQGRYGGLSEGQIHALRPKIRAHGGHICSNEEDADTIIANSEAIEILEHKYFDSKTIYVESPKFVQLCIRTRRYQENHKRPVRKGMPGHPAGHQRTAFTAGDDENLCKYIAAVIPNKEEGGRTGLEIYKRLVQWAEKPGREWVLRHTPMSWLERYKKNWQRLDPIIEQYVEENPPRADGKGLYERSRFYGKSQGGVRVDWSDDDDSLERRQQPYDDEAAEDEDDFDGRKRRRVDEEYDDSWQAGERAKHARHTDILPARVAPGPAVGPRAQSFPTRLKRRSSLSDYLDIEFEVEPGQEGSEASQVEAGRGGNSGRRQVRAFNKRDLTEDESGSSSYEVNNILSSERVDPGPSGTQHTPLPSPSPQLLAKPTSIRSRSQYTAAQLRPHPVSAIAKAPQLTMSSQATLVGPAPTLQNERASTHDLDDMYDGPTQVEAKINEQHVHARHPPQPSQRQPRSAVTLGSRANFPAAAPQRGPLFAKPANRRRINVVEPPPGVVVSRAALAPVAGPPQTFPVTPKTQAESTSGSAVPTSRVATVGTTYPLTPLRAGDVRRHPTNASATDSDTVPVPGTRASEEKDRRRRTLEAQKQTPYTPAPGTRAAATLSQLSQASQRGD</sequence>
<dbReference type="Gene3D" id="1.10.10.60">
    <property type="entry name" value="Homeodomain-like"/>
    <property type="match status" value="1"/>
</dbReference>
<name>A0A401GL23_9APHY</name>
<evidence type="ECO:0000313" key="3">
    <source>
        <dbReference type="Proteomes" id="UP000287166"/>
    </source>
</evidence>
<dbReference type="STRING" id="139825.A0A401GL23"/>
<dbReference type="SUPFAM" id="SSF46689">
    <property type="entry name" value="Homeodomain-like"/>
    <property type="match status" value="1"/>
</dbReference>
<feature type="compositionally biased region" description="Low complexity" evidence="1">
    <location>
        <begin position="648"/>
        <end position="663"/>
    </location>
</feature>
<dbReference type="GeneID" id="38779785"/>
<feature type="compositionally biased region" description="Low complexity" evidence="1">
    <location>
        <begin position="305"/>
        <end position="318"/>
    </location>
</feature>
<accession>A0A401GL23</accession>
<evidence type="ECO:0000313" key="2">
    <source>
        <dbReference type="EMBL" id="GBE82868.1"/>
    </source>
</evidence>
<gene>
    <name evidence="2" type="ORF">SCP_0412550</name>
</gene>
<feature type="region of interest" description="Disordered" evidence="1">
    <location>
        <begin position="555"/>
        <end position="663"/>
    </location>
</feature>
<feature type="region of interest" description="Disordered" evidence="1">
    <location>
        <begin position="340"/>
        <end position="436"/>
    </location>
</feature>
<proteinExistence type="predicted"/>
<protein>
    <recommendedName>
        <fullName evidence="4">BRCT domain-containing protein</fullName>
    </recommendedName>
</protein>
<dbReference type="OrthoDB" id="435460at2759"/>
<dbReference type="AlphaFoldDB" id="A0A401GL23"/>
<feature type="compositionally biased region" description="Polar residues" evidence="1">
    <location>
        <begin position="561"/>
        <end position="590"/>
    </location>
</feature>
<evidence type="ECO:0000256" key="1">
    <source>
        <dbReference type="SAM" id="MobiDB-lite"/>
    </source>
</evidence>
<dbReference type="Proteomes" id="UP000287166">
    <property type="component" value="Unassembled WGS sequence"/>
</dbReference>
<dbReference type="InParanoid" id="A0A401GL23"/>